<dbReference type="CDD" id="cd06261">
    <property type="entry name" value="TM_PBP2"/>
    <property type="match status" value="1"/>
</dbReference>
<protein>
    <submittedName>
        <fullName evidence="8">Phosphate transport system permease protein PstA</fullName>
    </submittedName>
</protein>
<reference evidence="8 9" key="1">
    <citation type="submission" date="2019-02" db="EMBL/GenBank/DDBJ databases">
        <title>Deep-cultivation of Planctomycetes and their phenomic and genomic characterization uncovers novel biology.</title>
        <authorList>
            <person name="Wiegand S."/>
            <person name="Jogler M."/>
            <person name="Boedeker C."/>
            <person name="Pinto D."/>
            <person name="Vollmers J."/>
            <person name="Rivas-Marin E."/>
            <person name="Kohn T."/>
            <person name="Peeters S.H."/>
            <person name="Heuer A."/>
            <person name="Rast P."/>
            <person name="Oberbeckmann S."/>
            <person name="Bunk B."/>
            <person name="Jeske O."/>
            <person name="Meyerdierks A."/>
            <person name="Storesund J.E."/>
            <person name="Kallscheuer N."/>
            <person name="Luecker S."/>
            <person name="Lage O.M."/>
            <person name="Pohl T."/>
            <person name="Merkel B.J."/>
            <person name="Hornburger P."/>
            <person name="Mueller R.-W."/>
            <person name="Bruemmer F."/>
            <person name="Labrenz M."/>
            <person name="Spormann A.M."/>
            <person name="Op Den Camp H."/>
            <person name="Overmann J."/>
            <person name="Amann R."/>
            <person name="Jetten M.S.M."/>
            <person name="Mascher T."/>
            <person name="Medema M.H."/>
            <person name="Devos D.P."/>
            <person name="Kaster A.-K."/>
            <person name="Ovreas L."/>
            <person name="Rohde M."/>
            <person name="Galperin M.Y."/>
            <person name="Jogler C."/>
        </authorList>
    </citation>
    <scope>NUCLEOTIDE SEQUENCE [LARGE SCALE GENOMIC DNA]</scope>
    <source>
        <strain evidence="8 9">Poly59</strain>
    </source>
</reference>
<comment type="similarity">
    <text evidence="5">Belongs to the binding-protein-dependent transport system permease family.</text>
</comment>
<dbReference type="InterPro" id="IPR000515">
    <property type="entry name" value="MetI-like"/>
</dbReference>
<feature type="transmembrane region" description="Helical" evidence="5">
    <location>
        <begin position="151"/>
        <end position="174"/>
    </location>
</feature>
<dbReference type="GO" id="GO:0005886">
    <property type="term" value="C:plasma membrane"/>
    <property type="evidence" value="ECO:0007669"/>
    <property type="project" value="UniProtKB-SubCell"/>
</dbReference>
<evidence type="ECO:0000313" key="8">
    <source>
        <dbReference type="EMBL" id="TWU48306.1"/>
    </source>
</evidence>
<comment type="subcellular location">
    <subcellularLocation>
        <location evidence="1 5">Cell membrane</location>
        <topology evidence="1 5">Multi-pass membrane protein</topology>
    </subcellularLocation>
</comment>
<dbReference type="GO" id="GO:0055085">
    <property type="term" value="P:transmembrane transport"/>
    <property type="evidence" value="ECO:0007669"/>
    <property type="project" value="InterPro"/>
</dbReference>
<feature type="transmembrane region" description="Helical" evidence="5">
    <location>
        <begin position="52"/>
        <end position="76"/>
    </location>
</feature>
<proteinExistence type="inferred from homology"/>
<sequence length="430" mass="46586">MSDMPNAEERSGDARSQRKSKPADPLPSALVDRDQVQARSNAQKRKSFDRMFFWLCVAIASLSVVVLVVLLVSIGFQGQSRLTSDLINNSHSELEPAKSGMWPSIIGSLLVCGISGLVALPLGIGTAIFLEEFKPANKLLRTLHGFIQLNIANLAGVPSIVFGLLGLTVFVYMFNVFGQIQVNRPSDWELFGVNHYYQVLSLEPGQTILVPQQDQSQTTIKISEPIEGIDNDGNPFQIEIWDRASGPKPADRETRLKTVKKGAVGGSYSKRSWYYFRLPFGKSFLAAGLTLGLVILPVIIIATQESLRAVSPSLREASLGLGATQWQTTRNISLPAALPGILTGAILALGRAIGEAAPVLVVLGAAIAKNRGPENLMDSVVTMPVLIFNWAGRPQDVYQQLAAAAIIVLLVVLLALNSVAIYVRHKVQSR</sequence>
<feature type="transmembrane region" description="Helical" evidence="5">
    <location>
        <begin position="398"/>
        <end position="423"/>
    </location>
</feature>
<gene>
    <name evidence="8" type="primary">pstA_1</name>
    <name evidence="8" type="ORF">Poly59_51520</name>
</gene>
<feature type="compositionally biased region" description="Basic and acidic residues" evidence="6">
    <location>
        <begin position="7"/>
        <end position="16"/>
    </location>
</feature>
<dbReference type="Proteomes" id="UP000317977">
    <property type="component" value="Unassembled WGS sequence"/>
</dbReference>
<feature type="transmembrane region" description="Helical" evidence="5">
    <location>
        <begin position="105"/>
        <end position="130"/>
    </location>
</feature>
<evidence type="ECO:0000256" key="1">
    <source>
        <dbReference type="ARBA" id="ARBA00004651"/>
    </source>
</evidence>
<accession>A0A5C6EL28</accession>
<keyword evidence="4 5" id="KW-0472">Membrane</keyword>
<keyword evidence="3 5" id="KW-1133">Transmembrane helix</keyword>
<dbReference type="Pfam" id="PF00528">
    <property type="entry name" value="BPD_transp_1"/>
    <property type="match status" value="1"/>
</dbReference>
<feature type="domain" description="ABC transmembrane type-1" evidence="7">
    <location>
        <begin position="105"/>
        <end position="420"/>
    </location>
</feature>
<dbReference type="RefSeq" id="WP_146536684.1">
    <property type="nucleotide sequence ID" value="NZ_SJPX01000005.1"/>
</dbReference>
<keyword evidence="5" id="KW-0813">Transport</keyword>
<name>A0A5C6EL28_9BACT</name>
<feature type="transmembrane region" description="Helical" evidence="5">
    <location>
        <begin position="283"/>
        <end position="302"/>
    </location>
</feature>
<evidence type="ECO:0000256" key="2">
    <source>
        <dbReference type="ARBA" id="ARBA00022692"/>
    </source>
</evidence>
<dbReference type="InterPro" id="IPR035906">
    <property type="entry name" value="MetI-like_sf"/>
</dbReference>
<dbReference type="SUPFAM" id="SSF161098">
    <property type="entry name" value="MetI-like"/>
    <property type="match status" value="1"/>
</dbReference>
<feature type="region of interest" description="Disordered" evidence="6">
    <location>
        <begin position="1"/>
        <end position="37"/>
    </location>
</feature>
<dbReference type="EMBL" id="SJPX01000005">
    <property type="protein sequence ID" value="TWU48306.1"/>
    <property type="molecule type" value="Genomic_DNA"/>
</dbReference>
<dbReference type="Gene3D" id="1.10.3720.10">
    <property type="entry name" value="MetI-like"/>
    <property type="match status" value="2"/>
</dbReference>
<dbReference type="AlphaFoldDB" id="A0A5C6EL28"/>
<keyword evidence="2 5" id="KW-0812">Transmembrane</keyword>
<evidence type="ECO:0000256" key="5">
    <source>
        <dbReference type="RuleBase" id="RU363032"/>
    </source>
</evidence>
<evidence type="ECO:0000256" key="6">
    <source>
        <dbReference type="SAM" id="MobiDB-lite"/>
    </source>
</evidence>
<dbReference type="PANTHER" id="PTHR43470:SF5">
    <property type="entry name" value="PHOSPHATE TRANSPORT SYSTEM PERMEASE PROTEIN PSTA"/>
    <property type="match status" value="1"/>
</dbReference>
<evidence type="ECO:0000256" key="4">
    <source>
        <dbReference type="ARBA" id="ARBA00023136"/>
    </source>
</evidence>
<dbReference type="OrthoDB" id="9807065at2"/>
<evidence type="ECO:0000313" key="9">
    <source>
        <dbReference type="Proteomes" id="UP000317977"/>
    </source>
</evidence>
<organism evidence="8 9">
    <name type="scientific">Rubripirellula reticaptiva</name>
    <dbReference type="NCBI Taxonomy" id="2528013"/>
    <lineage>
        <taxon>Bacteria</taxon>
        <taxon>Pseudomonadati</taxon>
        <taxon>Planctomycetota</taxon>
        <taxon>Planctomycetia</taxon>
        <taxon>Pirellulales</taxon>
        <taxon>Pirellulaceae</taxon>
        <taxon>Rubripirellula</taxon>
    </lineage>
</organism>
<dbReference type="PANTHER" id="PTHR43470">
    <property type="entry name" value="PHOSPHATE TRANSPORT SYSTEM PERMEASE PROTEIN PSTA-RELATED"/>
    <property type="match status" value="1"/>
</dbReference>
<keyword evidence="9" id="KW-1185">Reference proteome</keyword>
<evidence type="ECO:0000259" key="7">
    <source>
        <dbReference type="PROSITE" id="PS50928"/>
    </source>
</evidence>
<evidence type="ECO:0000256" key="3">
    <source>
        <dbReference type="ARBA" id="ARBA00022989"/>
    </source>
</evidence>
<dbReference type="PROSITE" id="PS50928">
    <property type="entry name" value="ABC_TM1"/>
    <property type="match status" value="1"/>
</dbReference>
<comment type="caution">
    <text evidence="8">The sequence shown here is derived from an EMBL/GenBank/DDBJ whole genome shotgun (WGS) entry which is preliminary data.</text>
</comment>